<name>A0ABQ7W8B4_SOLTU</name>
<gene>
    <name evidence="1" type="ORF">KY290_008378</name>
</gene>
<sequence>MPRNLCPDQFEVSPEEAKIFVAETGSDVSDFGPLSLGFENRILAHVVATTLVPRKGSLSNISNGDIFVLYCLLKKIHINWALWFREYMIKSVEDNNSFTSLPYGLLISRIIVESLVDLSKYRPTLIDATYDTRIFSSMGYVLVNDKWYKKESVQSRADTPRAIRISADFSALLLKEAEHIKVRLAGLESHIQVIQDTLGGVLQLHKDSSTDVGKLRLELGGLKKDVIRSVNTILKELNSIKTGVDSAHSKLAISVHTSYSTFSKTVERSLNTFCGNVLDTLKYFLGDR</sequence>
<organism evidence="1 2">
    <name type="scientific">Solanum tuberosum</name>
    <name type="common">Potato</name>
    <dbReference type="NCBI Taxonomy" id="4113"/>
    <lineage>
        <taxon>Eukaryota</taxon>
        <taxon>Viridiplantae</taxon>
        <taxon>Streptophyta</taxon>
        <taxon>Embryophyta</taxon>
        <taxon>Tracheophyta</taxon>
        <taxon>Spermatophyta</taxon>
        <taxon>Magnoliopsida</taxon>
        <taxon>eudicotyledons</taxon>
        <taxon>Gunneridae</taxon>
        <taxon>Pentapetalae</taxon>
        <taxon>asterids</taxon>
        <taxon>lamiids</taxon>
        <taxon>Solanales</taxon>
        <taxon>Solanaceae</taxon>
        <taxon>Solanoideae</taxon>
        <taxon>Solaneae</taxon>
        <taxon>Solanum</taxon>
    </lineage>
</organism>
<proteinExistence type="predicted"/>
<evidence type="ECO:0000313" key="1">
    <source>
        <dbReference type="EMBL" id="KAH0776967.1"/>
    </source>
</evidence>
<reference evidence="1 2" key="1">
    <citation type="journal article" date="2021" name="bioRxiv">
        <title>Chromosome-scale and haplotype-resolved genome assembly of a tetraploid potato cultivar.</title>
        <authorList>
            <person name="Sun H."/>
            <person name="Jiao W.-B."/>
            <person name="Krause K."/>
            <person name="Campoy J.A."/>
            <person name="Goel M."/>
            <person name="Folz-Donahue K."/>
            <person name="Kukat C."/>
            <person name="Huettel B."/>
            <person name="Schneeberger K."/>
        </authorList>
    </citation>
    <scope>NUCLEOTIDE SEQUENCE [LARGE SCALE GENOMIC DNA]</scope>
    <source>
        <strain evidence="1">SolTubOtavaFocal</strain>
        <tissue evidence="1">Leaves</tissue>
    </source>
</reference>
<dbReference type="Proteomes" id="UP000826656">
    <property type="component" value="Unassembled WGS sequence"/>
</dbReference>
<evidence type="ECO:0000313" key="2">
    <source>
        <dbReference type="Proteomes" id="UP000826656"/>
    </source>
</evidence>
<protein>
    <submittedName>
        <fullName evidence="1">Uncharacterized protein</fullName>
    </submittedName>
</protein>
<accession>A0ABQ7W8B4</accession>
<comment type="caution">
    <text evidence="1">The sequence shown here is derived from an EMBL/GenBank/DDBJ whole genome shotgun (WGS) entry which is preliminary data.</text>
</comment>
<keyword evidence="2" id="KW-1185">Reference proteome</keyword>
<dbReference type="EMBL" id="JAIVGD010000003">
    <property type="protein sequence ID" value="KAH0776967.1"/>
    <property type="molecule type" value="Genomic_DNA"/>
</dbReference>